<gene>
    <name evidence="5" type="ORF">V5799_003443</name>
</gene>
<evidence type="ECO:0000313" key="6">
    <source>
        <dbReference type="Proteomes" id="UP001321473"/>
    </source>
</evidence>
<dbReference type="PROSITE" id="PS50012">
    <property type="entry name" value="RCC1_3"/>
    <property type="match status" value="5"/>
</dbReference>
<feature type="repeat" description="RCC1" evidence="2">
    <location>
        <begin position="582"/>
        <end position="634"/>
    </location>
</feature>
<dbReference type="PANTHER" id="PTHR22872:SF10">
    <property type="entry name" value="ULTRAVIOLET-B RECEPTOR UVR8"/>
    <property type="match status" value="1"/>
</dbReference>
<keyword evidence="1" id="KW-0677">Repeat</keyword>
<evidence type="ECO:0000256" key="2">
    <source>
        <dbReference type="PROSITE-ProRule" id="PRU00235"/>
    </source>
</evidence>
<accession>A0AAQ4D8Y5</accession>
<dbReference type="InterPro" id="IPR058923">
    <property type="entry name" value="RCC1-like_dom"/>
</dbReference>
<dbReference type="SUPFAM" id="SSF54695">
    <property type="entry name" value="POZ domain"/>
    <property type="match status" value="1"/>
</dbReference>
<dbReference type="Gene3D" id="1.25.40.420">
    <property type="match status" value="1"/>
</dbReference>
<keyword evidence="6" id="KW-1185">Reference proteome</keyword>
<evidence type="ECO:0000256" key="1">
    <source>
        <dbReference type="ARBA" id="ARBA00022737"/>
    </source>
</evidence>
<evidence type="ECO:0000313" key="5">
    <source>
        <dbReference type="EMBL" id="KAK8758925.1"/>
    </source>
</evidence>
<dbReference type="Pfam" id="PF00651">
    <property type="entry name" value="BTB"/>
    <property type="match status" value="1"/>
</dbReference>
<dbReference type="Gene3D" id="2.130.10.30">
    <property type="entry name" value="Regulator of chromosome condensation 1/beta-lactamase-inhibitor protein II"/>
    <property type="match status" value="2"/>
</dbReference>
<dbReference type="EMBL" id="JARKHS020033602">
    <property type="protein sequence ID" value="KAK8758925.1"/>
    <property type="molecule type" value="Genomic_DNA"/>
</dbReference>
<protein>
    <recommendedName>
        <fullName evidence="4">BTB domain-containing protein</fullName>
    </recommendedName>
</protein>
<feature type="repeat" description="RCC1" evidence="2">
    <location>
        <begin position="635"/>
        <end position="686"/>
    </location>
</feature>
<dbReference type="PROSITE" id="PS50097">
    <property type="entry name" value="BTB"/>
    <property type="match status" value="1"/>
</dbReference>
<feature type="domain" description="BTB" evidence="4">
    <location>
        <begin position="805"/>
        <end position="872"/>
    </location>
</feature>
<dbReference type="Pfam" id="PF25390">
    <property type="entry name" value="WD40_RLD"/>
    <property type="match status" value="1"/>
</dbReference>
<organism evidence="5 6">
    <name type="scientific">Amblyomma americanum</name>
    <name type="common">Lone star tick</name>
    <dbReference type="NCBI Taxonomy" id="6943"/>
    <lineage>
        <taxon>Eukaryota</taxon>
        <taxon>Metazoa</taxon>
        <taxon>Ecdysozoa</taxon>
        <taxon>Arthropoda</taxon>
        <taxon>Chelicerata</taxon>
        <taxon>Arachnida</taxon>
        <taxon>Acari</taxon>
        <taxon>Parasitiformes</taxon>
        <taxon>Ixodida</taxon>
        <taxon>Ixodoidea</taxon>
        <taxon>Ixodidae</taxon>
        <taxon>Amblyomminae</taxon>
        <taxon>Amblyomma</taxon>
    </lineage>
</organism>
<evidence type="ECO:0000256" key="3">
    <source>
        <dbReference type="SAM" id="Coils"/>
    </source>
</evidence>
<dbReference type="CDD" id="cd18498">
    <property type="entry name" value="BACK_RCBTB1_2"/>
    <property type="match status" value="1"/>
</dbReference>
<feature type="coiled-coil region" evidence="3">
    <location>
        <begin position="16"/>
        <end position="121"/>
    </location>
</feature>
<dbReference type="Pfam" id="PF20665">
    <property type="entry name" value="Zw10_middle"/>
    <property type="match status" value="1"/>
</dbReference>
<dbReference type="SUPFAM" id="SSF50985">
    <property type="entry name" value="RCC1/BLIP-II"/>
    <property type="match status" value="1"/>
</dbReference>
<comment type="caution">
    <text evidence="5">The sequence shown here is derived from an EMBL/GenBank/DDBJ whole genome shotgun (WGS) entry which is preliminary data.</text>
</comment>
<dbReference type="InterPro" id="IPR048344">
    <property type="entry name" value="Zw10_middle"/>
</dbReference>
<dbReference type="InterPro" id="IPR000210">
    <property type="entry name" value="BTB/POZ_dom"/>
</dbReference>
<dbReference type="InterPro" id="IPR051625">
    <property type="entry name" value="Signaling_Regulatory_Domain"/>
</dbReference>
<reference evidence="5 6" key="1">
    <citation type="journal article" date="2023" name="Arcadia Sci">
        <title>De novo assembly of a long-read Amblyomma americanum tick genome.</title>
        <authorList>
            <person name="Chou S."/>
            <person name="Poskanzer K.E."/>
            <person name="Rollins M."/>
            <person name="Thuy-Boun P.S."/>
        </authorList>
    </citation>
    <scope>NUCLEOTIDE SEQUENCE [LARGE SCALE GENOMIC DNA]</scope>
    <source>
        <strain evidence="5">F_SG_1</strain>
        <tissue evidence="5">Salivary glands</tissue>
    </source>
</reference>
<feature type="repeat" description="RCC1" evidence="2">
    <location>
        <begin position="530"/>
        <end position="581"/>
    </location>
</feature>
<feature type="repeat" description="RCC1" evidence="2">
    <location>
        <begin position="687"/>
        <end position="737"/>
    </location>
</feature>
<dbReference type="SMART" id="SM00225">
    <property type="entry name" value="BTB"/>
    <property type="match status" value="1"/>
</dbReference>
<dbReference type="PRINTS" id="PR00633">
    <property type="entry name" value="RCCNDNSATION"/>
</dbReference>
<dbReference type="PROSITE" id="PS00626">
    <property type="entry name" value="RCC1_2"/>
    <property type="match status" value="1"/>
</dbReference>
<dbReference type="PANTHER" id="PTHR22872">
    <property type="entry name" value="BTK-BINDING PROTEIN-RELATED"/>
    <property type="match status" value="1"/>
</dbReference>
<keyword evidence="3" id="KW-0175">Coiled coil</keyword>
<dbReference type="CDD" id="cd18298">
    <property type="entry name" value="BTB_POZ_RCBTB1_2"/>
    <property type="match status" value="1"/>
</dbReference>
<dbReference type="Proteomes" id="UP001321473">
    <property type="component" value="Unassembled WGS sequence"/>
</dbReference>
<proteinExistence type="predicted"/>
<name>A0AAQ4D8Y5_AMBAM</name>
<dbReference type="Gene3D" id="3.30.710.10">
    <property type="entry name" value="Potassium Channel Kv1.1, Chain A"/>
    <property type="match status" value="1"/>
</dbReference>
<dbReference type="InterPro" id="IPR000408">
    <property type="entry name" value="Reg_chr_condens"/>
</dbReference>
<dbReference type="InterPro" id="IPR011333">
    <property type="entry name" value="SKP1/BTB/POZ_sf"/>
</dbReference>
<dbReference type="AlphaFoldDB" id="A0AAQ4D8Y5"/>
<evidence type="ECO:0000259" key="4">
    <source>
        <dbReference type="PROSITE" id="PS50097"/>
    </source>
</evidence>
<dbReference type="InterPro" id="IPR009091">
    <property type="entry name" value="RCC1/BLIP-II"/>
</dbReference>
<feature type="repeat" description="RCC1" evidence="2">
    <location>
        <begin position="477"/>
        <end position="528"/>
    </location>
</feature>
<sequence>MSLVAEVLQPKEPLERGDLKAAVAQLSRKIDDLKTDMQKELVSKYDFFLPYYRDAEHLSQSLQAAVNEVEEVFKKIENYVKPRLAQSTSEFELLSRELDTIEQQSAQVRRYARLHELLEEAEARFVAEDLLACSQLLEEVGTVMSELEGGPEVQLVEALHTEHIVRSERLIYKLSEVWKRYIAWKVGRTPHVTEVTVATVREEDAAAFARLVDAVQRQGQLREKMSRFGRSLLADMVTPMVKYESVIVTSPDSSTFRVEFNESKAPLVKDVLANLSTLFTFLTSRLRAHQVVSVDLMKVMGSVIGTEFSDTVAKCCLEPAVPSDGSRLDSYPASALLDFHNQLVAVNFLSSEKTGFSNLITNLEALCISKQSQSILLQARAIMKQELHATVMVGEPPLDRKEMMSLEHSVYTVEQEEEVASMAERLASLPVLDLGTTTDLDKWLIFSNLDRTFVSKLRLACVFGSSGNEALMVTQDDDVYALGSNSSGCLGLGDTHGSLEPRKVDALCRRGLHSLAYGSGPHVLAVTESGELLSWGHNGYCQLGNNCNTQGLVPTSISAGLSHRVAQVACGSHHSLALTTNGEVYAWGQNNCGQVGSGSTTNQPTPRKVSSGIGGRRCIGVACGQTSSMAVMENGEVFGWGYNGNGQLGLGNNVNQTSPCRVTNLQGVVIQKVVCGYAHTMALSDEGVLYTWGANSYGQLGTGNKANQVSPFKMATDIGRIVEIAASHYNHISAVMTQTSRVYMWGQCRGQSVTVPTETPFHSIHDVFACFACPTVTWKPMVLDICNPNTVANRLKLAFNDPSTSDLKICVEGRLIHVHKAILKIRCEHFRSMFQAPWDEDEKDTVDVTTFPYAVYKAFLQYLYTDEVDLPPEDAIGLLDLANSYCEAQLKRHCERIIMHGVLVENVAMLYAAAIKFEAKDLEEFCFRFAMNHLTAVVQTDAFHKLEESAVKSFITKAAVYGAFKY</sequence>